<dbReference type="GO" id="GO:0003676">
    <property type="term" value="F:nucleic acid binding"/>
    <property type="evidence" value="ECO:0007669"/>
    <property type="project" value="InterPro"/>
</dbReference>
<dbReference type="GO" id="GO:0046872">
    <property type="term" value="F:metal ion binding"/>
    <property type="evidence" value="ECO:0007669"/>
    <property type="project" value="UniProtKB-KW"/>
</dbReference>
<organism evidence="4">
    <name type="scientific">Aphanomyces astaci</name>
    <name type="common">Crayfish plague agent</name>
    <dbReference type="NCBI Taxonomy" id="112090"/>
    <lineage>
        <taxon>Eukaryota</taxon>
        <taxon>Sar</taxon>
        <taxon>Stramenopiles</taxon>
        <taxon>Oomycota</taxon>
        <taxon>Saprolegniomycetes</taxon>
        <taxon>Saprolegniales</taxon>
        <taxon>Verrucalvaceae</taxon>
        <taxon>Aphanomyces</taxon>
    </lineage>
</organism>
<dbReference type="InterPro" id="IPR027806">
    <property type="entry name" value="HARBI1_dom"/>
</dbReference>
<accession>W4FQ70</accession>
<feature type="domain" description="DDE Tnp4" evidence="3">
    <location>
        <begin position="190"/>
        <end position="336"/>
    </location>
</feature>
<dbReference type="OrthoDB" id="74624at2759"/>
<evidence type="ECO:0000256" key="2">
    <source>
        <dbReference type="ARBA" id="ARBA00022723"/>
    </source>
</evidence>
<dbReference type="GeneID" id="20817127"/>
<dbReference type="InterPro" id="IPR036397">
    <property type="entry name" value="RNaseH_sf"/>
</dbReference>
<dbReference type="PANTHER" id="PTHR48471">
    <property type="entry name" value="DDE TNP4 DOMAIN-CONTAINING PROTEIN"/>
    <property type="match status" value="1"/>
</dbReference>
<dbReference type="EMBL" id="KI913180">
    <property type="protein sequence ID" value="ETV68974.1"/>
    <property type="molecule type" value="Genomic_DNA"/>
</dbReference>
<dbReference type="PANTHER" id="PTHR48471:SF1">
    <property type="entry name" value="DDE TNP4 DOMAIN-CONTAINING PROTEIN"/>
    <property type="match status" value="1"/>
</dbReference>
<name>W4FQ70_APHAT</name>
<dbReference type="AlphaFoldDB" id="W4FQ70"/>
<dbReference type="RefSeq" id="XP_009841433.1">
    <property type="nucleotide sequence ID" value="XM_009843131.1"/>
</dbReference>
<reference evidence="4" key="1">
    <citation type="submission" date="2013-12" db="EMBL/GenBank/DDBJ databases">
        <title>The Genome Sequence of Aphanomyces astaci APO3.</title>
        <authorList>
            <consortium name="The Broad Institute Genomics Platform"/>
            <person name="Russ C."/>
            <person name="Tyler B."/>
            <person name="van West P."/>
            <person name="Dieguez-Uribeondo J."/>
            <person name="Young S.K."/>
            <person name="Zeng Q."/>
            <person name="Gargeya S."/>
            <person name="Fitzgerald M."/>
            <person name="Abouelleil A."/>
            <person name="Alvarado L."/>
            <person name="Chapman S.B."/>
            <person name="Gainer-Dewar J."/>
            <person name="Goldberg J."/>
            <person name="Griggs A."/>
            <person name="Gujja S."/>
            <person name="Hansen M."/>
            <person name="Howarth C."/>
            <person name="Imamovic A."/>
            <person name="Ireland A."/>
            <person name="Larimer J."/>
            <person name="McCowan C."/>
            <person name="Murphy C."/>
            <person name="Pearson M."/>
            <person name="Poon T.W."/>
            <person name="Priest M."/>
            <person name="Roberts A."/>
            <person name="Saif S."/>
            <person name="Shea T."/>
            <person name="Sykes S."/>
            <person name="Wortman J."/>
            <person name="Nusbaum C."/>
            <person name="Birren B."/>
        </authorList>
    </citation>
    <scope>NUCLEOTIDE SEQUENCE [LARGE SCALE GENOMIC DNA]</scope>
    <source>
        <strain evidence="4">APO3</strain>
    </source>
</reference>
<proteinExistence type="predicted"/>
<evidence type="ECO:0000256" key="1">
    <source>
        <dbReference type="ARBA" id="ARBA00001968"/>
    </source>
</evidence>
<dbReference type="Gene3D" id="3.30.420.10">
    <property type="entry name" value="Ribonuclease H-like superfamily/Ribonuclease H"/>
    <property type="match status" value="1"/>
</dbReference>
<dbReference type="VEuPathDB" id="FungiDB:H257_15131"/>
<sequence length="747" mass="84128">MRRCLWLHLLDDDDDANDEALDALSKLRLFRARISLKERHYLTSNVLVPPNASPWTVLYGTIDRSAFITTVSLPPDAFHNLLHEFSKHFTWKTRIFKSGRPPKLPHKHQALALVLHYYTAACEHKTMCEMFGVPPSTFATTLRKAEVTLGLALESIDQARVHYPSKRTQMEWARQVAEREPLVHGVWGFLDGKNYRVKSPSSADLQNAMFNGWWHSVFVTGTLLFGADGTIVWCRHNFVGSWNDGDTSINLQMKLLDGKRTAAGHGVVADAAFPVRGELRGKIRTPLKDGDLDRASPICREGLLMMSNAITSLRQAAEWGMGAVEKVYRQLLLPLPFDPTLRRLRLNNMFRLYNFRQHLVHLGLPFLTNSINLFLTTKAFFMAYAFTLLPGRLHRTTVSNVWEGFKRNSRMPSGKLGRVGDKKINTASIVSTLVSEVPEEQRSTMRDISQATGLSMGTLSRRLKDGTIERKNTRLKPLLTDANTIERTETPPEVTYEFDAMWDVVHLDEKWFNADKDRRKVYVVKGQSIKRRTAKSKRFIPKVMFLAAVARPRHDDERGVMFDGKIGMWPVVKYLPAARNSRNRPAGTIVPTIVNVDAVLPSFKAKFPSVNKRVALQHDNATPHGAITDAILACVSTDGWTFVVQRQPPNSPDLNVLDLGYFASIQSLQNKVVSHSIDDAIQSTLASFEALSSEKLENVFHTFQAVMRLVLEHNGSNHFPLPHLKKDAKRRAGTLSANLSCPASLLG</sequence>
<keyword evidence="2" id="KW-0479">Metal-binding</keyword>
<dbReference type="Pfam" id="PF13359">
    <property type="entry name" value="DDE_Tnp_4"/>
    <property type="match status" value="1"/>
</dbReference>
<evidence type="ECO:0000259" key="3">
    <source>
        <dbReference type="Pfam" id="PF13359"/>
    </source>
</evidence>
<gene>
    <name evidence="4" type="ORF">H257_15131</name>
</gene>
<evidence type="ECO:0000313" key="4">
    <source>
        <dbReference type="EMBL" id="ETV68974.1"/>
    </source>
</evidence>
<comment type="cofactor">
    <cofactor evidence="1">
        <name>a divalent metal cation</name>
        <dbReference type="ChEBI" id="CHEBI:60240"/>
    </cofactor>
</comment>
<protein>
    <recommendedName>
        <fullName evidence="3">DDE Tnp4 domain-containing protein</fullName>
    </recommendedName>
</protein>